<comment type="subcellular location">
    <subcellularLocation>
        <location evidence="1">Cell envelope</location>
    </subcellularLocation>
</comment>
<evidence type="ECO:0000256" key="1">
    <source>
        <dbReference type="ARBA" id="ARBA00004196"/>
    </source>
</evidence>
<dbReference type="Gene3D" id="2.60.40.10">
    <property type="entry name" value="Immunoglobulins"/>
    <property type="match status" value="1"/>
</dbReference>
<sequence>MSLSQVSLYQPKSGKLTVQYAPDEYTEITENPPRFTWMPARLDDELYVLQLSTAADFPEKATESFGPLPVNLFTPDRPLAAARYYWRYALLQEGASDRSRLATGWSKVRSFEVPEGIPETPLPGRQERYTRVSAAHPRLWLGEERLAEYRAIIRQDPVTPGWEDFYRCSVLPWTDKPLIEEPRPYPDNKRVAKLWRKMYMDCQEVLYAIRNLSIAGVVLEDADLIEKAKTWLLHAADWNTEGTTSRDYNDEAAFRIAGALAWGYDWLYGELSASERETVRSTLFRRTEQVAFHVIERSKIHHVPYDSHAVRSLSSVLVPCCIALFDEEPKARTWLDYTLEYYSALYTPWGGRDGGWAEGPMYWTTGMAFMTEAMNLVKMFTGIDFYQRPFFQKTGDFPLYVFSPDTIRASFGDMSNLGEPPSLKTGYNIRQFAGITGNPYYQWYFEQVKARDTGTEDRFYNYGWWDFRFDEIMYRLDYPLVEAKEPADLAPLKWFRDVGWVAMHSKMENPDEHVMLLAKSSPYGSISHSHGDQNAFVLHAYGEPLAIESGYYGSFGSTVHMKWRRQTQSKNAILIDGNGQYAGTDKRKNMDAFGSVITAEDRGNYLYTKMDATQAYREEVPYVDRYEREIYFFDSSYFVIVDHIDLYQPGRVDWLFHTLYEMRLKNQSFQVNGEKADMEARFVYCSSGELSLSQDNTFKDVDPQEVESLANHWHFKATTREALGHRIVTLLVPMKTSSPKYVSYFMDDQDHGIHLYFTEDGTTHKVEVPKVYK</sequence>
<proteinExistence type="predicted"/>
<dbReference type="InterPro" id="IPR012480">
    <property type="entry name" value="Hepar_II_III_C"/>
</dbReference>
<dbReference type="Proteomes" id="UP001597541">
    <property type="component" value="Unassembled WGS sequence"/>
</dbReference>
<dbReference type="InterPro" id="IPR012364">
    <property type="entry name" value="Oligosacch_lyase"/>
</dbReference>
<accession>A0ABW5PAR1</accession>
<gene>
    <name evidence="4" type="ORF">ACFSUF_07585</name>
</gene>
<dbReference type="PANTHER" id="PTHR38045">
    <property type="entry name" value="CHROMOSOME 1, WHOLE GENOME SHOTGUN SEQUENCE"/>
    <property type="match status" value="1"/>
</dbReference>
<dbReference type="PANTHER" id="PTHR38045:SF1">
    <property type="entry name" value="HEPARINASE II_III-LIKE PROTEIN"/>
    <property type="match status" value="1"/>
</dbReference>
<comment type="caution">
    <text evidence="4">The sequence shown here is derived from an EMBL/GenBank/DDBJ whole genome shotgun (WGS) entry which is preliminary data.</text>
</comment>
<name>A0ABW5PAR1_9BACL</name>
<evidence type="ECO:0000259" key="3">
    <source>
        <dbReference type="Pfam" id="PF16332"/>
    </source>
</evidence>
<feature type="domain" description="Heparinase II N-terminal" evidence="3">
    <location>
        <begin position="45"/>
        <end position="453"/>
    </location>
</feature>
<evidence type="ECO:0000259" key="2">
    <source>
        <dbReference type="Pfam" id="PF07940"/>
    </source>
</evidence>
<feature type="domain" description="Heparinase II/III-like C-terminal" evidence="2">
    <location>
        <begin position="489"/>
        <end position="728"/>
    </location>
</feature>
<dbReference type="InterPro" id="IPR013783">
    <property type="entry name" value="Ig-like_fold"/>
</dbReference>
<dbReference type="Gene3D" id="2.70.98.70">
    <property type="match status" value="1"/>
</dbReference>
<evidence type="ECO:0000313" key="5">
    <source>
        <dbReference type="Proteomes" id="UP001597541"/>
    </source>
</evidence>
<evidence type="ECO:0000313" key="4">
    <source>
        <dbReference type="EMBL" id="MFD2612293.1"/>
    </source>
</evidence>
<dbReference type="PIRSF" id="PIRSF034409">
    <property type="entry name" value="Oligosach_lyase"/>
    <property type="match status" value="1"/>
</dbReference>
<dbReference type="Pfam" id="PF16332">
    <property type="entry name" value="DUF4962"/>
    <property type="match status" value="1"/>
</dbReference>
<dbReference type="Pfam" id="PF07940">
    <property type="entry name" value="Hepar_II_III_C"/>
    <property type="match status" value="1"/>
</dbReference>
<dbReference type="RefSeq" id="WP_377601666.1">
    <property type="nucleotide sequence ID" value="NZ_JBHUME010000005.1"/>
</dbReference>
<dbReference type="InterPro" id="IPR032518">
    <property type="entry name" value="HepII_N"/>
</dbReference>
<dbReference type="SUPFAM" id="SSF48230">
    <property type="entry name" value="Chondroitin AC/alginate lyase"/>
    <property type="match status" value="1"/>
</dbReference>
<dbReference type="Gene3D" id="1.50.10.100">
    <property type="entry name" value="Chondroitin AC/alginate lyase"/>
    <property type="match status" value="1"/>
</dbReference>
<dbReference type="InterPro" id="IPR008929">
    <property type="entry name" value="Chondroitin_lyas"/>
</dbReference>
<keyword evidence="5" id="KW-1185">Reference proteome</keyword>
<protein>
    <submittedName>
        <fullName evidence="4">DUF4962 domain-containing protein</fullName>
    </submittedName>
</protein>
<organism evidence="4 5">
    <name type="scientific">Paenibacillus gansuensis</name>
    <dbReference type="NCBI Taxonomy" id="306542"/>
    <lineage>
        <taxon>Bacteria</taxon>
        <taxon>Bacillati</taxon>
        <taxon>Bacillota</taxon>
        <taxon>Bacilli</taxon>
        <taxon>Bacillales</taxon>
        <taxon>Paenibacillaceae</taxon>
        <taxon>Paenibacillus</taxon>
    </lineage>
</organism>
<reference evidence="5" key="1">
    <citation type="journal article" date="2019" name="Int. J. Syst. Evol. Microbiol.">
        <title>The Global Catalogue of Microorganisms (GCM) 10K type strain sequencing project: providing services to taxonomists for standard genome sequencing and annotation.</title>
        <authorList>
            <consortium name="The Broad Institute Genomics Platform"/>
            <consortium name="The Broad Institute Genome Sequencing Center for Infectious Disease"/>
            <person name="Wu L."/>
            <person name="Ma J."/>
        </authorList>
    </citation>
    <scope>NUCLEOTIDE SEQUENCE [LARGE SCALE GENOMIC DNA]</scope>
    <source>
        <strain evidence="5">KCTC 3950</strain>
    </source>
</reference>
<dbReference type="EMBL" id="JBHUME010000005">
    <property type="protein sequence ID" value="MFD2612293.1"/>
    <property type="molecule type" value="Genomic_DNA"/>
</dbReference>